<dbReference type="CDD" id="cd03757">
    <property type="entry name" value="proteasome_beta_type_1"/>
    <property type="match status" value="1"/>
</dbReference>
<dbReference type="FunFam" id="3.60.20.10:FF:000027">
    <property type="entry name" value="Proteasome subunit beta type-6"/>
    <property type="match status" value="1"/>
</dbReference>
<keyword evidence="4" id="KW-0539">Nucleus</keyword>
<dbReference type="InterPro" id="IPR029055">
    <property type="entry name" value="Ntn_hydrolases_N"/>
</dbReference>
<dbReference type="InterPro" id="IPR023333">
    <property type="entry name" value="Proteasome_suB-type"/>
</dbReference>
<dbReference type="GO" id="GO:0051603">
    <property type="term" value="P:proteolysis involved in protein catabolic process"/>
    <property type="evidence" value="ECO:0007669"/>
    <property type="project" value="InterPro"/>
</dbReference>
<gene>
    <name evidence="6" type="primary">Pros26</name>
    <name evidence="6" type="ORF">g.18668</name>
</gene>
<comment type="subunit">
    <text evidence="5">The 26S proteasome consists of a 20S proteasome core and two 19S regulatory subunits. The 20S proteasome core is composed of 28 subunits that are arranged in four stacked rings, resulting in a barrel-shaped structure. The two end rings are each formed by seven alpha subunits, and the two central rings are each formed by seven beta subunits. The catalytic chamber with the active sites is on the inside of the barrel.</text>
</comment>
<accession>A0A6G1SNK6</accession>
<dbReference type="Gene3D" id="3.60.20.10">
    <property type="entry name" value="Glutamine Phosphoribosylpyrophosphate, subunit 1, domain 1"/>
    <property type="match status" value="1"/>
</dbReference>
<dbReference type="GO" id="GO:0005839">
    <property type="term" value="C:proteasome core complex"/>
    <property type="evidence" value="ECO:0007669"/>
    <property type="project" value="InterPro"/>
</dbReference>
<evidence type="ECO:0000256" key="2">
    <source>
        <dbReference type="ARBA" id="ARBA00022490"/>
    </source>
</evidence>
<dbReference type="GO" id="GO:0005634">
    <property type="term" value="C:nucleus"/>
    <property type="evidence" value="ECO:0007669"/>
    <property type="project" value="UniProtKB-SubCell"/>
</dbReference>
<dbReference type="Pfam" id="PF00227">
    <property type="entry name" value="Proteasome"/>
    <property type="match status" value="1"/>
</dbReference>
<evidence type="ECO:0000256" key="1">
    <source>
        <dbReference type="ARBA" id="ARBA00004123"/>
    </source>
</evidence>
<dbReference type="AlphaFoldDB" id="A0A6G1SNK6"/>
<dbReference type="PROSITE" id="PS51476">
    <property type="entry name" value="PROTEASOME_BETA_2"/>
    <property type="match status" value="1"/>
</dbReference>
<protein>
    <submittedName>
        <fullName evidence="6">Proteasome subunit beta type-1</fullName>
    </submittedName>
</protein>
<organism evidence="6">
    <name type="scientific">Aceria tosichella</name>
    <name type="common">wheat curl mite</name>
    <dbReference type="NCBI Taxonomy" id="561515"/>
    <lineage>
        <taxon>Eukaryota</taxon>
        <taxon>Metazoa</taxon>
        <taxon>Ecdysozoa</taxon>
        <taxon>Arthropoda</taxon>
        <taxon>Chelicerata</taxon>
        <taxon>Arachnida</taxon>
        <taxon>Acari</taxon>
        <taxon>Acariformes</taxon>
        <taxon>Trombidiformes</taxon>
        <taxon>Prostigmata</taxon>
        <taxon>Eupodina</taxon>
        <taxon>Eriophyoidea</taxon>
        <taxon>Eriophyidae</taxon>
        <taxon>Eriophyinae</taxon>
        <taxon>Aceriini</taxon>
        <taxon>Aceria</taxon>
    </lineage>
</organism>
<dbReference type="PANTHER" id="PTHR32194">
    <property type="entry name" value="METALLOPROTEASE TLDD"/>
    <property type="match status" value="1"/>
</dbReference>
<dbReference type="GO" id="GO:0005737">
    <property type="term" value="C:cytoplasm"/>
    <property type="evidence" value="ECO:0007669"/>
    <property type="project" value="TreeGrafter"/>
</dbReference>
<dbReference type="EMBL" id="GGYP01006712">
    <property type="protein sequence ID" value="MDE51483.1"/>
    <property type="molecule type" value="Transcribed_RNA"/>
</dbReference>
<keyword evidence="3 6" id="KW-0647">Proteasome</keyword>
<dbReference type="InterPro" id="IPR001353">
    <property type="entry name" value="Proteasome_sua/b"/>
</dbReference>
<sequence length="253" mass="28344">MEGINEICRIERPKRVVMEQTIKDGDIDISPKDHPVSHQFSPYTDNGGTVVAIAGKNYAIIASETRLSSGYSIYTRHQSKLFQLTAKTVLGSTGCWCDALTFAKVIETRVKNYLYEHNRPMSTPACAQLMSIMLYYKRFFPYYISNIVAGLDEEGRGVVYSYDPVGHFEQHAYRAGGSSCSLIQPFLDNRVGGKNMVGVTPGTIELSLEDALRMVKDVFVSAGERDIYVGDFVDIRVITADGIQQLNYKLRRD</sequence>
<name>A0A6G1SNK6_9ACAR</name>
<evidence type="ECO:0000256" key="4">
    <source>
        <dbReference type="ARBA" id="ARBA00023242"/>
    </source>
</evidence>
<evidence type="ECO:0000313" key="6">
    <source>
        <dbReference type="EMBL" id="MDE51483.1"/>
    </source>
</evidence>
<dbReference type="SUPFAM" id="SSF56235">
    <property type="entry name" value="N-terminal nucleophile aminohydrolases (Ntn hydrolases)"/>
    <property type="match status" value="1"/>
</dbReference>
<dbReference type="PANTHER" id="PTHR32194:SF2">
    <property type="entry name" value="PROTEASOME SUBUNIT BETA TYPE-1"/>
    <property type="match status" value="1"/>
</dbReference>
<reference evidence="6" key="1">
    <citation type="submission" date="2018-10" db="EMBL/GenBank/DDBJ databases">
        <title>Transcriptome assembly of Aceria tosichella (Wheat curl mite) Type 2.</title>
        <authorList>
            <person name="Scully E.D."/>
            <person name="Geib S.M."/>
            <person name="Palmer N.A."/>
            <person name="Gupta A.K."/>
            <person name="Sarath G."/>
            <person name="Tatineni S."/>
        </authorList>
    </citation>
    <scope>NUCLEOTIDE SEQUENCE</scope>
    <source>
        <strain evidence="6">LincolnNE</strain>
    </source>
</reference>
<evidence type="ECO:0000256" key="3">
    <source>
        <dbReference type="ARBA" id="ARBA00022942"/>
    </source>
</evidence>
<keyword evidence="2" id="KW-0963">Cytoplasm</keyword>
<proteinExistence type="predicted"/>
<evidence type="ECO:0000256" key="5">
    <source>
        <dbReference type="ARBA" id="ARBA00026071"/>
    </source>
</evidence>
<comment type="subcellular location">
    <subcellularLocation>
        <location evidence="1">Nucleus</location>
    </subcellularLocation>
</comment>